<gene>
    <name evidence="3" type="ORF">H3Z82_01535</name>
</gene>
<evidence type="ECO:0000313" key="4">
    <source>
        <dbReference type="Proteomes" id="UP000541857"/>
    </source>
</evidence>
<dbReference type="Pfam" id="PF00582">
    <property type="entry name" value="Usp"/>
    <property type="match status" value="1"/>
</dbReference>
<name>A0A7W2M2A0_9FLAO</name>
<protein>
    <submittedName>
        <fullName evidence="3">Universal stress protein</fullName>
    </submittedName>
</protein>
<dbReference type="InterPro" id="IPR006016">
    <property type="entry name" value="UspA"/>
</dbReference>
<comment type="similarity">
    <text evidence="1">Belongs to the universal stress protein A family.</text>
</comment>
<keyword evidence="4" id="KW-1185">Reference proteome</keyword>
<dbReference type="SUPFAM" id="SSF52402">
    <property type="entry name" value="Adenine nucleotide alpha hydrolases-like"/>
    <property type="match status" value="2"/>
</dbReference>
<evidence type="ECO:0000256" key="1">
    <source>
        <dbReference type="ARBA" id="ARBA00008791"/>
    </source>
</evidence>
<dbReference type="CDD" id="cd00293">
    <property type="entry name" value="USP-like"/>
    <property type="match status" value="1"/>
</dbReference>
<dbReference type="Gene3D" id="3.40.50.620">
    <property type="entry name" value="HUPs"/>
    <property type="match status" value="2"/>
</dbReference>
<organism evidence="3 4">
    <name type="scientific">Gelidibacter maritimus</name>
    <dbReference type="NCBI Taxonomy" id="2761487"/>
    <lineage>
        <taxon>Bacteria</taxon>
        <taxon>Pseudomonadati</taxon>
        <taxon>Bacteroidota</taxon>
        <taxon>Flavobacteriia</taxon>
        <taxon>Flavobacteriales</taxon>
        <taxon>Flavobacteriaceae</taxon>
        <taxon>Gelidibacter</taxon>
    </lineage>
</organism>
<dbReference type="PANTHER" id="PTHR46268">
    <property type="entry name" value="STRESS RESPONSE PROTEIN NHAX"/>
    <property type="match status" value="1"/>
</dbReference>
<accession>A0A7W2M2A0</accession>
<dbReference type="PANTHER" id="PTHR46268:SF6">
    <property type="entry name" value="UNIVERSAL STRESS PROTEIN UP12"/>
    <property type="match status" value="1"/>
</dbReference>
<feature type="domain" description="UspA" evidence="2">
    <location>
        <begin position="1"/>
        <end position="144"/>
    </location>
</feature>
<reference evidence="3 4" key="1">
    <citation type="submission" date="2020-07" db="EMBL/GenBank/DDBJ databases">
        <title>Bacterium isolated from marine sediment.</title>
        <authorList>
            <person name="Shang D."/>
        </authorList>
    </citation>
    <scope>NUCLEOTIDE SEQUENCE [LARGE SCALE GENOMIC DNA]</scope>
    <source>
        <strain evidence="3 4">F6074</strain>
    </source>
</reference>
<dbReference type="AlphaFoldDB" id="A0A7W2M2A0"/>
<proteinExistence type="inferred from homology"/>
<comment type="caution">
    <text evidence="3">The sequence shown here is derived from an EMBL/GenBank/DDBJ whole genome shotgun (WGS) entry which is preliminary data.</text>
</comment>
<sequence length="286" mass="32432">MKSILYATDYSESSIAALKYAHQMSVGLNAKLWVIHVFESPSAMQTRARIPFPNREQDTYEKHNEKLEAFCKEHLGGNLETNNISVEAIMDKSAVDGIISKAEELQSLLIITGMNSTSTLRRLIMGSTARGLVEKAPYPVLTIPEDSTYTPIKTIVYASDFQQEDLDALCKLATIAKPLEAKIKVVHICPSEKTVFDVEQTERKEKIDKHVKYDNVALEILYSDDIFNELKTYYKKTNADIIGMLERENTSLAADLFYRNLLKKMKSYGKIPIMSFNAKNYGKFHL</sequence>
<evidence type="ECO:0000313" key="3">
    <source>
        <dbReference type="EMBL" id="MBA6151404.1"/>
    </source>
</evidence>
<dbReference type="PRINTS" id="PR01438">
    <property type="entry name" value="UNVRSLSTRESS"/>
</dbReference>
<dbReference type="RefSeq" id="WP_182202114.1">
    <property type="nucleotide sequence ID" value="NZ_JACGLT010000001.1"/>
</dbReference>
<dbReference type="InterPro" id="IPR006015">
    <property type="entry name" value="Universal_stress_UspA"/>
</dbReference>
<dbReference type="EMBL" id="JACGLT010000001">
    <property type="protein sequence ID" value="MBA6151404.1"/>
    <property type="molecule type" value="Genomic_DNA"/>
</dbReference>
<dbReference type="Proteomes" id="UP000541857">
    <property type="component" value="Unassembled WGS sequence"/>
</dbReference>
<dbReference type="InterPro" id="IPR014729">
    <property type="entry name" value="Rossmann-like_a/b/a_fold"/>
</dbReference>
<evidence type="ECO:0000259" key="2">
    <source>
        <dbReference type="Pfam" id="PF00582"/>
    </source>
</evidence>